<evidence type="ECO:0000313" key="3">
    <source>
        <dbReference type="Proteomes" id="UP000664203"/>
    </source>
</evidence>
<feature type="compositionally biased region" description="Polar residues" evidence="1">
    <location>
        <begin position="547"/>
        <end position="564"/>
    </location>
</feature>
<accession>A0A8H3EVW6</accession>
<gene>
    <name evidence="2" type="ORF">ALECFALPRED_008224</name>
</gene>
<feature type="region of interest" description="Disordered" evidence="1">
    <location>
        <begin position="289"/>
        <end position="340"/>
    </location>
</feature>
<evidence type="ECO:0000313" key="2">
    <source>
        <dbReference type="EMBL" id="CAF9912615.1"/>
    </source>
</evidence>
<feature type="region of interest" description="Disordered" evidence="1">
    <location>
        <begin position="450"/>
        <end position="674"/>
    </location>
</feature>
<feature type="compositionally biased region" description="Low complexity" evidence="1">
    <location>
        <begin position="315"/>
        <end position="330"/>
    </location>
</feature>
<feature type="region of interest" description="Disordered" evidence="1">
    <location>
        <begin position="157"/>
        <end position="194"/>
    </location>
</feature>
<dbReference type="AlphaFoldDB" id="A0A8H3EVW6"/>
<dbReference type="Proteomes" id="UP000664203">
    <property type="component" value="Unassembled WGS sequence"/>
</dbReference>
<feature type="compositionally biased region" description="Basic and acidic residues" evidence="1">
    <location>
        <begin position="302"/>
        <end position="312"/>
    </location>
</feature>
<feature type="compositionally biased region" description="Polar residues" evidence="1">
    <location>
        <begin position="600"/>
        <end position="615"/>
    </location>
</feature>
<reference evidence="2" key="1">
    <citation type="submission" date="2021-03" db="EMBL/GenBank/DDBJ databases">
        <authorList>
            <person name="Tagirdzhanova G."/>
        </authorList>
    </citation>
    <scope>NUCLEOTIDE SEQUENCE</scope>
</reference>
<protein>
    <recommendedName>
        <fullName evidence="4">PIN domain-containing protein</fullName>
    </recommendedName>
</protein>
<sequence>METPICVIDAKTFVDHIQVIKHWIYSGHLRLFVPSCTIEEVEQLYQKSIEQKPTTQEAPRPKSLGKPARKEYPAFDINPRVAREYLARLKNRKAQECDPEQRVFFQEKENHEAVYFQKSNEQYTQWKDLDVEEEKPESTEGPPTSWAEALRRKQNLANGVSEKPMPKAPAKPKLVARATGGDMSPWKMKKDAPKISAKDVPGALRPLMSCALWRLHESIERNDANQLFLLSDQTEARSVAQKLNIVVRSCKDVAATVTSKTSKTCLDTFGDLEREFGVQQKRVLYPTKDTGVARGKNGVPENAKEDPFKDEDVMSNSTSSDGSANSDSSSIVHEQGLEKQSFEQGKKKFLVNGDHAGNKVEEQDLTTEAATNLTAEDLSKKPAKSFESIKSLVDSIIQQDSEKHLSESVTGLNPNGVISRSNLAYQPASELSATRSPPEIFLPQPQNAEPVQHVQEVQTINDTSPSEYTTTHWTSPLEAAQDAEDSDEEIVVFIPQPKRFSAPKKPSQQSSRPSTPKEQSQQKIAGQSPEKSLVKPQPKGKAVRHSPNPSTIGQARPQPVNSPTVIDPDAFGRDFRINLNPSPRPPHNASGHPNHRLRGNVQNSQTGQVPRNSPRQLARASPPPNAPQENSRRLTPIPGPAPKDTPDHRRQASRTSPRSAIAPKIAESAPADVESRALTAAALSKSQISEFRMVEPTEFVPQTAFSTAQLEPNELQPEDIEYSGFVPTSTLPSVQLKPKVYEASEFVPRPPRPVREFKPRAPRPKIFEAAEFVPRDFVPRTTMPRTQPKQYSPEPDSIEPRPSINDVDYVLKSGSTRASARGRGRLWTPS</sequence>
<evidence type="ECO:0008006" key="4">
    <source>
        <dbReference type="Google" id="ProtNLM"/>
    </source>
</evidence>
<keyword evidence="3" id="KW-1185">Reference proteome</keyword>
<proteinExistence type="predicted"/>
<feature type="compositionally biased region" description="Polar residues" evidence="1">
    <location>
        <begin position="450"/>
        <end position="474"/>
    </location>
</feature>
<feature type="compositionally biased region" description="Acidic residues" evidence="1">
    <location>
        <begin position="481"/>
        <end position="490"/>
    </location>
</feature>
<dbReference type="OrthoDB" id="5361617at2759"/>
<dbReference type="EMBL" id="CAJPDR010000056">
    <property type="protein sequence ID" value="CAF9912615.1"/>
    <property type="molecule type" value="Genomic_DNA"/>
</dbReference>
<feature type="compositionally biased region" description="Low complexity" evidence="1">
    <location>
        <begin position="503"/>
        <end position="517"/>
    </location>
</feature>
<feature type="region of interest" description="Disordered" evidence="1">
    <location>
        <begin position="777"/>
        <end position="830"/>
    </location>
</feature>
<evidence type="ECO:0000256" key="1">
    <source>
        <dbReference type="SAM" id="MobiDB-lite"/>
    </source>
</evidence>
<feature type="region of interest" description="Disordered" evidence="1">
    <location>
        <begin position="50"/>
        <end position="71"/>
    </location>
</feature>
<comment type="caution">
    <text evidence="2">The sequence shown here is derived from an EMBL/GenBank/DDBJ whole genome shotgun (WGS) entry which is preliminary data.</text>
</comment>
<organism evidence="2 3">
    <name type="scientific">Alectoria fallacina</name>
    <dbReference type="NCBI Taxonomy" id="1903189"/>
    <lineage>
        <taxon>Eukaryota</taxon>
        <taxon>Fungi</taxon>
        <taxon>Dikarya</taxon>
        <taxon>Ascomycota</taxon>
        <taxon>Pezizomycotina</taxon>
        <taxon>Lecanoromycetes</taxon>
        <taxon>OSLEUM clade</taxon>
        <taxon>Lecanoromycetidae</taxon>
        <taxon>Lecanorales</taxon>
        <taxon>Lecanorineae</taxon>
        <taxon>Parmeliaceae</taxon>
        <taxon>Alectoria</taxon>
    </lineage>
</organism>
<name>A0A8H3EVW6_9LECA</name>